<accession>A0A168J7G6</accession>
<evidence type="ECO:0000313" key="1">
    <source>
        <dbReference type="EMBL" id="OAD00844.1"/>
    </source>
</evidence>
<reference evidence="1 2" key="1">
    <citation type="submission" date="2015-06" db="EMBL/GenBank/DDBJ databases">
        <title>Expansion of signal transduction pathways in fungi by whole-genome duplication.</title>
        <authorList>
            <consortium name="DOE Joint Genome Institute"/>
            <person name="Corrochano L.M."/>
            <person name="Kuo A."/>
            <person name="Marcet-Houben M."/>
            <person name="Polaino S."/>
            <person name="Salamov A."/>
            <person name="Villalobos J.M."/>
            <person name="Alvarez M.I."/>
            <person name="Avalos J."/>
            <person name="Benito E.P."/>
            <person name="Benoit I."/>
            <person name="Burger G."/>
            <person name="Camino L.P."/>
            <person name="Canovas D."/>
            <person name="Cerda-Olmedo E."/>
            <person name="Cheng J.-F."/>
            <person name="Dominguez A."/>
            <person name="Elias M."/>
            <person name="Eslava A.P."/>
            <person name="Glaser F."/>
            <person name="Grimwood J."/>
            <person name="Gutierrez G."/>
            <person name="Heitman J."/>
            <person name="Henrissat B."/>
            <person name="Iturriaga E.A."/>
            <person name="Lang B.F."/>
            <person name="Lavin J.L."/>
            <person name="Lee S."/>
            <person name="Li W."/>
            <person name="Lindquist E."/>
            <person name="Lopez-Garcia S."/>
            <person name="Luque E.M."/>
            <person name="Marcos A.T."/>
            <person name="Martin J."/>
            <person name="Mccluskey K."/>
            <person name="Medina H.R."/>
            <person name="Miralles-Duran A."/>
            <person name="Miyazaki A."/>
            <person name="Munoz-Torres E."/>
            <person name="Oguiza J.A."/>
            <person name="Ohm R."/>
            <person name="Olmedo M."/>
            <person name="Orejas M."/>
            <person name="Ortiz-Castellanos L."/>
            <person name="Pisabarro A.G."/>
            <person name="Rodriguez-Romero J."/>
            <person name="Ruiz-Herrera J."/>
            <person name="Ruiz-Vazquez R."/>
            <person name="Sanz C."/>
            <person name="Schackwitz W."/>
            <person name="Schmutz J."/>
            <person name="Shahriari M."/>
            <person name="Shelest E."/>
            <person name="Silva-Franco F."/>
            <person name="Soanes D."/>
            <person name="Syed K."/>
            <person name="Tagua V.G."/>
            <person name="Talbot N.J."/>
            <person name="Thon M."/>
            <person name="De Vries R.P."/>
            <person name="Wiebenga A."/>
            <person name="Yadav J.S."/>
            <person name="Braun E.L."/>
            <person name="Baker S."/>
            <person name="Garre V."/>
            <person name="Horwitz B."/>
            <person name="Torres-Martinez S."/>
            <person name="Idnurm A."/>
            <person name="Herrera-Estrella A."/>
            <person name="Gabaldon T."/>
            <person name="Grigoriev I.V."/>
        </authorList>
    </citation>
    <scope>NUCLEOTIDE SEQUENCE [LARGE SCALE GENOMIC DNA]</scope>
    <source>
        <strain evidence="1 2">CBS 277.49</strain>
    </source>
</reference>
<dbReference type="Proteomes" id="UP000077051">
    <property type="component" value="Unassembled WGS sequence"/>
</dbReference>
<proteinExistence type="predicted"/>
<dbReference type="EMBL" id="AMYB01000006">
    <property type="protein sequence ID" value="OAD00844.1"/>
    <property type="molecule type" value="Genomic_DNA"/>
</dbReference>
<dbReference type="VEuPathDB" id="FungiDB:MUCCIDRAFT_164768"/>
<comment type="caution">
    <text evidence="1">The sequence shown here is derived from an EMBL/GenBank/DDBJ whole genome shotgun (WGS) entry which is preliminary data.</text>
</comment>
<gene>
    <name evidence="1" type="ORF">MUCCIDRAFT_164768</name>
</gene>
<dbReference type="AlphaFoldDB" id="A0A168J7G6"/>
<keyword evidence="2" id="KW-1185">Reference proteome</keyword>
<sequence length="202" mass="22164">MTIQQYGSRGYAPYVNVVSSPLSAVADDTTVSALPSTFTCQGQLTTLETNDSIATPERATAIDFWDQAVQEAESWNENTTLEESSRQGATKPIFNHCPPEYHPWDKSAVTLANGPDSNLAWLQQLLDMSSNNDIHNPAIHSAATRACLQNVGTLISPDDPWFANQAELPPATFAEHMNYVDAIMNDTEFGPYCITSMLYLTT</sequence>
<name>A0A168J7G6_MUCCL</name>
<evidence type="ECO:0000313" key="2">
    <source>
        <dbReference type="Proteomes" id="UP000077051"/>
    </source>
</evidence>
<organism evidence="1 2">
    <name type="scientific">Mucor lusitanicus CBS 277.49</name>
    <dbReference type="NCBI Taxonomy" id="747725"/>
    <lineage>
        <taxon>Eukaryota</taxon>
        <taxon>Fungi</taxon>
        <taxon>Fungi incertae sedis</taxon>
        <taxon>Mucoromycota</taxon>
        <taxon>Mucoromycotina</taxon>
        <taxon>Mucoromycetes</taxon>
        <taxon>Mucorales</taxon>
        <taxon>Mucorineae</taxon>
        <taxon>Mucoraceae</taxon>
        <taxon>Mucor</taxon>
    </lineage>
</organism>
<protein>
    <submittedName>
        <fullName evidence="1">Uncharacterized protein</fullName>
    </submittedName>
</protein>